<keyword evidence="4" id="KW-1003">Cell membrane</keyword>
<feature type="binding site" evidence="15">
    <location>
        <begin position="34"/>
        <end position="38"/>
    </location>
    <ligand>
        <name>GTP</name>
        <dbReference type="ChEBI" id="CHEBI:37565"/>
        <label>1</label>
    </ligand>
</feature>
<evidence type="ECO:0000256" key="13">
    <source>
        <dbReference type="ARBA" id="ARBA00023136"/>
    </source>
</evidence>
<feature type="binding site" evidence="15">
    <location>
        <begin position="114"/>
        <end position="117"/>
    </location>
    <ligand>
        <name>GTP</name>
        <dbReference type="ChEBI" id="CHEBI:37565"/>
        <label>1</label>
    </ligand>
</feature>
<accession>A0A0M9FIL3</accession>
<feature type="transmembrane region" description="Helical" evidence="17">
    <location>
        <begin position="569"/>
        <end position="589"/>
    </location>
</feature>
<dbReference type="PANTHER" id="PTHR43185:SF1">
    <property type="entry name" value="FE(2+) TRANSPORTER FEOB"/>
    <property type="match status" value="1"/>
</dbReference>
<evidence type="ECO:0000313" key="19">
    <source>
        <dbReference type="Proteomes" id="UP000075182"/>
    </source>
</evidence>
<dbReference type="PRINTS" id="PR00326">
    <property type="entry name" value="GTP1OBG"/>
</dbReference>
<feature type="binding site" evidence="15">
    <location>
        <begin position="9"/>
        <end position="16"/>
    </location>
    <ligand>
        <name>GTP</name>
        <dbReference type="ChEBI" id="CHEBI:37565"/>
        <label>1</label>
    </ligand>
</feature>
<evidence type="ECO:0000256" key="2">
    <source>
        <dbReference type="ARBA" id="ARBA00004429"/>
    </source>
</evidence>
<evidence type="ECO:0000256" key="12">
    <source>
        <dbReference type="ARBA" id="ARBA00023134"/>
    </source>
</evidence>
<dbReference type="PROSITE" id="PS51711">
    <property type="entry name" value="G_FEOB"/>
    <property type="match status" value="1"/>
</dbReference>
<dbReference type="Proteomes" id="UP000075182">
    <property type="component" value="Unassembled WGS sequence"/>
</dbReference>
<evidence type="ECO:0000256" key="9">
    <source>
        <dbReference type="ARBA" id="ARBA00022989"/>
    </source>
</evidence>
<feature type="transmembrane region" description="Helical" evidence="17">
    <location>
        <begin position="677"/>
        <end position="694"/>
    </location>
</feature>
<feature type="transmembrane region" description="Helical" evidence="17">
    <location>
        <begin position="511"/>
        <end position="532"/>
    </location>
</feature>
<evidence type="ECO:0000256" key="16">
    <source>
        <dbReference type="PIRSR" id="PIRSR603373-2"/>
    </source>
</evidence>
<reference evidence="18 19" key="1">
    <citation type="submission" date="2016-02" db="EMBL/GenBank/DDBJ databases">
        <authorList>
            <consortium name="Pathogen Informatics"/>
        </authorList>
    </citation>
    <scope>NUCLEOTIDE SEQUENCE [LARGE SCALE GENOMIC DNA]</scope>
    <source>
        <strain evidence="18 19">SS999</strain>
    </source>
</reference>
<evidence type="ECO:0000256" key="5">
    <source>
        <dbReference type="ARBA" id="ARBA00022496"/>
    </source>
</evidence>
<dbReference type="Gene3D" id="3.40.50.300">
    <property type="entry name" value="P-loop containing nucleotide triphosphate hydrolases"/>
    <property type="match status" value="1"/>
</dbReference>
<dbReference type="InterPro" id="IPR006073">
    <property type="entry name" value="GTP-bd"/>
</dbReference>
<dbReference type="GO" id="GO:0005525">
    <property type="term" value="F:GTP binding"/>
    <property type="evidence" value="ECO:0007669"/>
    <property type="project" value="UniProtKB-KW"/>
</dbReference>
<dbReference type="InterPro" id="IPR030389">
    <property type="entry name" value="G_FEOB_dom"/>
</dbReference>
<dbReference type="InterPro" id="IPR027417">
    <property type="entry name" value="P-loop_NTPase"/>
</dbReference>
<dbReference type="EMBL" id="FIMD01000005">
    <property type="protein sequence ID" value="CYX61306.1"/>
    <property type="molecule type" value="Genomic_DNA"/>
</dbReference>
<evidence type="ECO:0000256" key="10">
    <source>
        <dbReference type="ARBA" id="ARBA00023004"/>
    </source>
</evidence>
<keyword evidence="8 15" id="KW-0547">Nucleotide-binding</keyword>
<dbReference type="RefSeq" id="WP_024394446.1">
    <property type="nucleotide sequence ID" value="NZ_CEGV01000022.1"/>
</dbReference>
<dbReference type="CDD" id="cd01879">
    <property type="entry name" value="FeoB"/>
    <property type="match status" value="1"/>
</dbReference>
<dbReference type="InterPro" id="IPR050860">
    <property type="entry name" value="FeoB_GTPase"/>
</dbReference>
<comment type="function">
    <text evidence="1 17">Probable transporter of a GTP-driven Fe(2+) uptake system.</text>
</comment>
<dbReference type="FunFam" id="3.40.50.300:FF:000426">
    <property type="entry name" value="Ferrous iron transport protein B"/>
    <property type="match status" value="1"/>
</dbReference>
<gene>
    <name evidence="18" type="primary">feoB</name>
    <name evidence="18" type="ORF">ERS132536_00940</name>
</gene>
<proteinExistence type="inferred from homology"/>
<evidence type="ECO:0000256" key="11">
    <source>
        <dbReference type="ARBA" id="ARBA00023065"/>
    </source>
</evidence>
<dbReference type="GO" id="GO:0015093">
    <property type="term" value="F:ferrous iron transmembrane transporter activity"/>
    <property type="evidence" value="ECO:0007669"/>
    <property type="project" value="UniProtKB-UniRule"/>
</dbReference>
<feature type="binding site" evidence="16">
    <location>
        <position position="24"/>
    </location>
    <ligand>
        <name>Mg(2+)</name>
        <dbReference type="ChEBI" id="CHEBI:18420"/>
        <label>2</label>
    </ligand>
</feature>
<keyword evidence="6" id="KW-0997">Cell inner membrane</keyword>
<keyword evidence="9 17" id="KW-1133">Transmembrane helix</keyword>
<dbReference type="InterPro" id="IPR003373">
    <property type="entry name" value="Fe2_transport_prot-B"/>
</dbReference>
<keyword evidence="13 17" id="KW-0472">Membrane</keyword>
<name>A0A0M9FIL3_STRSU</name>
<dbReference type="InterPro" id="IPR011640">
    <property type="entry name" value="Fe2_transport_prot_B_C"/>
</dbReference>
<dbReference type="Gene3D" id="1.10.287.1770">
    <property type="match status" value="1"/>
</dbReference>
<keyword evidence="7 17" id="KW-0812">Transmembrane</keyword>
<dbReference type="Pfam" id="PF07664">
    <property type="entry name" value="FeoB_C"/>
    <property type="match status" value="1"/>
</dbReference>
<dbReference type="GO" id="GO:0046872">
    <property type="term" value="F:metal ion binding"/>
    <property type="evidence" value="ECO:0007669"/>
    <property type="project" value="UniProtKB-KW"/>
</dbReference>
<dbReference type="InterPro" id="IPR011642">
    <property type="entry name" value="Gate_dom"/>
</dbReference>
<dbReference type="NCBIfam" id="TIGR00437">
    <property type="entry name" value="feoB"/>
    <property type="match status" value="1"/>
</dbReference>
<dbReference type="PANTHER" id="PTHR43185">
    <property type="entry name" value="FERROUS IRON TRANSPORT PROTEIN B"/>
    <property type="match status" value="1"/>
</dbReference>
<evidence type="ECO:0000256" key="3">
    <source>
        <dbReference type="ARBA" id="ARBA00022448"/>
    </source>
</evidence>
<feature type="transmembrane region" description="Helical" evidence="17">
    <location>
        <begin position="280"/>
        <end position="298"/>
    </location>
</feature>
<dbReference type="PATRIC" id="fig|1307.472.peg.1861"/>
<organism evidence="18 19">
    <name type="scientific">Streptococcus suis</name>
    <dbReference type="NCBI Taxonomy" id="1307"/>
    <lineage>
        <taxon>Bacteria</taxon>
        <taxon>Bacillati</taxon>
        <taxon>Bacillota</taxon>
        <taxon>Bacilli</taxon>
        <taxon>Lactobacillales</taxon>
        <taxon>Streptococcaceae</taxon>
        <taxon>Streptococcus</taxon>
    </lineage>
</organism>
<keyword evidence="16" id="KW-0479">Metal-binding</keyword>
<keyword evidence="10 17" id="KW-0408">Iron</keyword>
<evidence type="ECO:0000256" key="15">
    <source>
        <dbReference type="PIRSR" id="PIRSR603373-1"/>
    </source>
</evidence>
<evidence type="ECO:0000256" key="8">
    <source>
        <dbReference type="ARBA" id="ARBA00022741"/>
    </source>
</evidence>
<feature type="transmembrane region" description="Helical" evidence="17">
    <location>
        <begin position="343"/>
        <end position="367"/>
    </location>
</feature>
<evidence type="ECO:0000256" key="14">
    <source>
        <dbReference type="NCBIfam" id="TIGR00437"/>
    </source>
</evidence>
<dbReference type="AlphaFoldDB" id="A0A0M9FIL3"/>
<dbReference type="InterPro" id="IPR041069">
    <property type="entry name" value="FeoB_Cyto"/>
</dbReference>
<dbReference type="Pfam" id="PF02421">
    <property type="entry name" value="FeoB_N"/>
    <property type="match status" value="1"/>
</dbReference>
<feature type="binding site" evidence="15">
    <location>
        <begin position="54"/>
        <end position="57"/>
    </location>
    <ligand>
        <name>GTP</name>
        <dbReference type="ChEBI" id="CHEBI:37565"/>
        <label>1</label>
    </ligand>
</feature>
<evidence type="ECO:0000256" key="4">
    <source>
        <dbReference type="ARBA" id="ARBA00022475"/>
    </source>
</evidence>
<evidence type="ECO:0000256" key="7">
    <source>
        <dbReference type="ARBA" id="ARBA00022692"/>
    </source>
</evidence>
<dbReference type="Pfam" id="PF07670">
    <property type="entry name" value="Gate"/>
    <property type="match status" value="2"/>
</dbReference>
<feature type="transmembrane region" description="Helical" evidence="17">
    <location>
        <begin position="452"/>
        <end position="472"/>
    </location>
</feature>
<dbReference type="SUPFAM" id="SSF52540">
    <property type="entry name" value="P-loop containing nucleoside triphosphate hydrolases"/>
    <property type="match status" value="1"/>
</dbReference>
<keyword evidence="12 15" id="KW-0342">GTP-binding</keyword>
<evidence type="ECO:0000256" key="1">
    <source>
        <dbReference type="ARBA" id="ARBA00003926"/>
    </source>
</evidence>
<feature type="transmembrane region" description="Helical" evidence="17">
    <location>
        <begin position="544"/>
        <end position="562"/>
    </location>
</feature>
<feature type="transmembrane region" description="Helical" evidence="17">
    <location>
        <begin position="609"/>
        <end position="631"/>
    </location>
</feature>
<comment type="subcellular location">
    <subcellularLocation>
        <location evidence="2">Cell inner membrane</location>
        <topology evidence="2">Multi-pass membrane protein</topology>
    </subcellularLocation>
    <subcellularLocation>
        <location evidence="17">Cell membrane</location>
        <topology evidence="17">Multi-pass membrane protein</topology>
    </subcellularLocation>
</comment>
<comment type="similarity">
    <text evidence="17">Belongs to the TRAFAC class TrmE-Era-EngA-EngB-Septin-like GTPase superfamily. FeoB GTPase (TC 9.A.8) family.</text>
</comment>
<dbReference type="Pfam" id="PF17910">
    <property type="entry name" value="FeoB_Cyto"/>
    <property type="match status" value="1"/>
</dbReference>
<keyword evidence="16" id="KW-0460">Magnesium</keyword>
<keyword evidence="5 17" id="KW-0410">Iron transport</keyword>
<evidence type="ECO:0000256" key="17">
    <source>
        <dbReference type="RuleBase" id="RU362098"/>
    </source>
</evidence>
<evidence type="ECO:0000313" key="18">
    <source>
        <dbReference type="EMBL" id="CYX61306.1"/>
    </source>
</evidence>
<sequence length="714" mass="79095">MTKHIALAGNPNSGKTTLFNLLTGTNQRVGNWPGVTVERKSGTIKKRKHLLIQDLPGIYSLSPYTPEERVARDYLIADQPAAILNVLDATNLERNLYLTLQLLEMGLPIVIALNMTDALKSQGRSINSDQLSYQLGVPVQPISALKKLGISQLLHEVEKITNQQAEPIYPQYDKQFEAGLAQVIDLLSDSIPNHQKRFYAIKLLEQDQVILDQLQLNAQDMLDLTEIIAILEKIYADDMEAIIVNQRYQFIEKITELVTKDSDKAFNLSDNIDRLVTNRFLALPIFAAVMWLTYFLSIQTVGTMGTDWVNDVLFGELVPGLIQANLDRFEIAGWLQSLVLDGIIAGCGAILGFVPQIFVLFVCLGILEDIGYMSRVAFVMDRIFRRFGLSGKSFIPMLISTGCGVPGVMASRTIENEQDRKITIMTATFMPCSAKLPIISLVAGAFFPDNPWIAPSAYFVGMAAIVLSGMALKKTKQLGGVASPFIMELPSYHLPKLSTVLRYAFDKALSFIKRAGTIIFVTNIIIWFSSSYNWSLQMVETDESILASIGHSFSLLFAPLGFGNWRATVAAITGLLAKETVIATFGILYKLGETTEENPELWGLLQQDYTALSAYSFLVFNLLCAPCFAAIGAIHREMGEAKWTWIAIGFQTGLAYASSLVIYQVGLVLIYGQLPTVWTFIAIFLIITAIYSLVKKPANTLPIVTLKTLEKGEY</sequence>
<dbReference type="GO" id="GO:0005886">
    <property type="term" value="C:plasma membrane"/>
    <property type="evidence" value="ECO:0007669"/>
    <property type="project" value="UniProtKB-SubCell"/>
</dbReference>
<keyword evidence="11" id="KW-0406">Ion transport</keyword>
<feature type="transmembrane region" description="Helical" evidence="17">
    <location>
        <begin position="643"/>
        <end position="671"/>
    </location>
</feature>
<feature type="binding site" evidence="16">
    <location>
        <position position="20"/>
    </location>
    <ligand>
        <name>Mg(2+)</name>
        <dbReference type="ChEBI" id="CHEBI:18420"/>
        <label>2</label>
    </ligand>
</feature>
<keyword evidence="3 17" id="KW-0813">Transport</keyword>
<protein>
    <recommendedName>
        <fullName evidence="14 17">Ferrous iron transport protein B</fullName>
    </recommendedName>
</protein>
<evidence type="ECO:0000256" key="6">
    <source>
        <dbReference type="ARBA" id="ARBA00022519"/>
    </source>
</evidence>
<feature type="binding site" evidence="16">
    <location>
        <position position="23"/>
    </location>
    <ligand>
        <name>Mg(2+)</name>
        <dbReference type="ChEBI" id="CHEBI:18420"/>
        <label>2</label>
    </ligand>
</feature>